<dbReference type="Proteomes" id="UP000030625">
    <property type="component" value="Chromosome"/>
</dbReference>
<protein>
    <submittedName>
        <fullName evidence="1">Uncharacterized protein</fullName>
    </submittedName>
</protein>
<dbReference type="HOGENOM" id="CLU_2566972_0_0_11"/>
<proteinExistence type="predicted"/>
<dbReference type="OrthoDB" id="7825963at2"/>
<accession>A0A0A7I5F8</accession>
<dbReference type="EMBL" id="CP007456">
    <property type="protein sequence ID" value="AIZ15453.1"/>
    <property type="molecule type" value="Genomic_DNA"/>
</dbReference>
<dbReference type="RefSeq" id="WP_039198243.1">
    <property type="nucleotide sequence ID" value="NZ_CP007456.1"/>
</dbReference>
<evidence type="ECO:0000313" key="1">
    <source>
        <dbReference type="EMBL" id="AIZ15453.1"/>
    </source>
</evidence>
<dbReference type="KEGG" id="bka:AH68_05335"/>
<name>A0A0A7I5F8_9BIFI</name>
<reference evidence="1 2" key="1">
    <citation type="journal article" date="2015" name="Genome Announc.">
        <title>Complete and Assembled Genome Sequence of Bifidobacterium kashiwanohense PV20-2, Isolated from the Feces of an Anemic Kenyan Infant.</title>
        <authorList>
            <person name="Vazquez-Gutierrez P."/>
            <person name="Lacroix C."/>
            <person name="Chassard C."/>
            <person name="Klumpp J."/>
            <person name="Jans C."/>
            <person name="Stevens M.J."/>
        </authorList>
    </citation>
    <scope>NUCLEOTIDE SEQUENCE [LARGE SCALE GENOMIC DNA]</scope>
    <source>
        <strain evidence="1 2">PV20-2</strain>
    </source>
</reference>
<sequence length="81" mass="9333">MEKKGLILDWHQQYLPDDMHVKLIRNGFKDKAYGMPLFVLGLDIVCEFLYSIDGFSLKRIYADSDISDLAWAFCDVAILVC</sequence>
<evidence type="ECO:0000313" key="2">
    <source>
        <dbReference type="Proteomes" id="UP000030625"/>
    </source>
</evidence>
<gene>
    <name evidence="1" type="ORF">AH68_05335</name>
</gene>
<organism evidence="1 2">
    <name type="scientific">Bifidobacterium catenulatum PV20-2</name>
    <dbReference type="NCBI Taxonomy" id="1447716"/>
    <lineage>
        <taxon>Bacteria</taxon>
        <taxon>Bacillati</taxon>
        <taxon>Actinomycetota</taxon>
        <taxon>Actinomycetes</taxon>
        <taxon>Bifidobacteriales</taxon>
        <taxon>Bifidobacteriaceae</taxon>
        <taxon>Bifidobacterium</taxon>
    </lineage>
</organism>
<dbReference type="AlphaFoldDB" id="A0A0A7I5F8"/>